<evidence type="ECO:0000256" key="9">
    <source>
        <dbReference type="ARBA" id="ARBA00023136"/>
    </source>
</evidence>
<organism evidence="12 13">
    <name type="scientific">Sulfurimonas hongkongensis</name>
    <dbReference type="NCBI Taxonomy" id="1172190"/>
    <lineage>
        <taxon>Bacteria</taxon>
        <taxon>Pseudomonadati</taxon>
        <taxon>Campylobacterota</taxon>
        <taxon>Epsilonproteobacteria</taxon>
        <taxon>Campylobacterales</taxon>
        <taxon>Sulfurimonadaceae</taxon>
        <taxon>Sulfurimonas</taxon>
    </lineage>
</organism>
<dbReference type="OrthoDB" id="9782624at2"/>
<dbReference type="GO" id="GO:0055085">
    <property type="term" value="P:transmembrane transport"/>
    <property type="evidence" value="ECO:0007669"/>
    <property type="project" value="InterPro"/>
</dbReference>
<reference evidence="12 13" key="1">
    <citation type="submission" date="2013-07" db="EMBL/GenBank/DDBJ databases">
        <title>Sulfurimonas hongkongensis AST-10 Genome Sequencing.</title>
        <authorList>
            <person name="Cai L."/>
            <person name="Zhang T."/>
        </authorList>
    </citation>
    <scope>NUCLEOTIDE SEQUENCE [LARGE SCALE GENOMIC DNA]</scope>
    <source>
        <strain evidence="12 13">AST-10</strain>
    </source>
</reference>
<dbReference type="PROSITE" id="PS52015">
    <property type="entry name" value="TONB_CTD"/>
    <property type="match status" value="1"/>
</dbReference>
<evidence type="ECO:0000256" key="4">
    <source>
        <dbReference type="ARBA" id="ARBA00022475"/>
    </source>
</evidence>
<dbReference type="Proteomes" id="UP000015520">
    <property type="component" value="Unassembled WGS sequence"/>
</dbReference>
<dbReference type="STRING" id="1172190.M947_05260"/>
<evidence type="ECO:0000256" key="10">
    <source>
        <dbReference type="SAM" id="Coils"/>
    </source>
</evidence>
<evidence type="ECO:0000259" key="11">
    <source>
        <dbReference type="PROSITE" id="PS52015"/>
    </source>
</evidence>
<dbReference type="InterPro" id="IPR003538">
    <property type="entry name" value="TonB"/>
</dbReference>
<keyword evidence="7" id="KW-0653">Protein transport</keyword>
<dbReference type="SUPFAM" id="SSF74653">
    <property type="entry name" value="TolA/TonB C-terminal domain"/>
    <property type="match status" value="1"/>
</dbReference>
<comment type="caution">
    <text evidence="12">The sequence shown here is derived from an EMBL/GenBank/DDBJ whole genome shotgun (WGS) entry which is preliminary data.</text>
</comment>
<dbReference type="PATRIC" id="fig|1172190.3.peg.1025"/>
<dbReference type="InterPro" id="IPR037682">
    <property type="entry name" value="TonB_C"/>
</dbReference>
<dbReference type="Gene3D" id="3.30.1150.10">
    <property type="match status" value="1"/>
</dbReference>
<dbReference type="GO" id="GO:0031992">
    <property type="term" value="F:energy transducer activity"/>
    <property type="evidence" value="ECO:0007669"/>
    <property type="project" value="InterPro"/>
</dbReference>
<keyword evidence="5" id="KW-0997">Cell inner membrane</keyword>
<dbReference type="PANTHER" id="PTHR33446:SF2">
    <property type="entry name" value="PROTEIN TONB"/>
    <property type="match status" value="1"/>
</dbReference>
<keyword evidence="10" id="KW-0175">Coiled coil</keyword>
<dbReference type="Pfam" id="PF03544">
    <property type="entry name" value="TonB_C"/>
    <property type="match status" value="1"/>
</dbReference>
<dbReference type="AlphaFoldDB" id="T0KRY1"/>
<dbReference type="GO" id="GO:0030288">
    <property type="term" value="C:outer membrane-bounded periplasmic space"/>
    <property type="evidence" value="ECO:0007669"/>
    <property type="project" value="InterPro"/>
</dbReference>
<keyword evidence="6" id="KW-0812">Transmembrane</keyword>
<keyword evidence="8" id="KW-1133">Transmembrane helix</keyword>
<feature type="domain" description="TonB C-terminal" evidence="11">
    <location>
        <begin position="160"/>
        <end position="250"/>
    </location>
</feature>
<comment type="similarity">
    <text evidence="2">Belongs to the TonB family.</text>
</comment>
<feature type="coiled-coil region" evidence="10">
    <location>
        <begin position="105"/>
        <end position="157"/>
    </location>
</feature>
<dbReference type="GO" id="GO:0098797">
    <property type="term" value="C:plasma membrane protein complex"/>
    <property type="evidence" value="ECO:0007669"/>
    <property type="project" value="TreeGrafter"/>
</dbReference>
<dbReference type="PRINTS" id="PR01374">
    <property type="entry name" value="TONBPROTEIN"/>
</dbReference>
<dbReference type="eggNOG" id="COG0810">
    <property type="taxonomic scope" value="Bacteria"/>
</dbReference>
<evidence type="ECO:0000313" key="13">
    <source>
        <dbReference type="Proteomes" id="UP000015520"/>
    </source>
</evidence>
<comment type="subcellular location">
    <subcellularLocation>
        <location evidence="1">Cell inner membrane</location>
        <topology evidence="1">Single-pass membrane protein</topology>
        <orientation evidence="1">Periplasmic side</orientation>
    </subcellularLocation>
</comment>
<protein>
    <recommendedName>
        <fullName evidence="11">TonB C-terminal domain-containing protein</fullName>
    </recommendedName>
</protein>
<proteinExistence type="inferred from homology"/>
<dbReference type="InterPro" id="IPR006260">
    <property type="entry name" value="TonB/TolA_C"/>
</dbReference>
<evidence type="ECO:0000256" key="1">
    <source>
        <dbReference type="ARBA" id="ARBA00004383"/>
    </source>
</evidence>
<keyword evidence="4" id="KW-1003">Cell membrane</keyword>
<accession>T0KRY1</accession>
<dbReference type="InterPro" id="IPR051045">
    <property type="entry name" value="TonB-dependent_transducer"/>
</dbReference>
<evidence type="ECO:0000313" key="12">
    <source>
        <dbReference type="EMBL" id="EQB39734.1"/>
    </source>
</evidence>
<evidence type="ECO:0000256" key="6">
    <source>
        <dbReference type="ARBA" id="ARBA00022692"/>
    </source>
</evidence>
<keyword evidence="9" id="KW-0472">Membrane</keyword>
<keyword evidence="13" id="KW-1185">Reference proteome</keyword>
<evidence type="ECO:0000256" key="2">
    <source>
        <dbReference type="ARBA" id="ARBA00006555"/>
    </source>
</evidence>
<name>T0KRY1_9BACT</name>
<gene>
    <name evidence="12" type="ORF">M947_05260</name>
</gene>
<dbReference type="NCBIfam" id="TIGR01352">
    <property type="entry name" value="tonB_Cterm"/>
    <property type="match status" value="1"/>
</dbReference>
<evidence type="ECO:0000256" key="5">
    <source>
        <dbReference type="ARBA" id="ARBA00022519"/>
    </source>
</evidence>
<evidence type="ECO:0000256" key="8">
    <source>
        <dbReference type="ARBA" id="ARBA00022989"/>
    </source>
</evidence>
<keyword evidence="3" id="KW-0813">Transport</keyword>
<dbReference type="RefSeq" id="WP_021287321.1">
    <property type="nucleotide sequence ID" value="NZ_AUPZ01000006.1"/>
</dbReference>
<dbReference type="EMBL" id="AUPZ01000006">
    <property type="protein sequence ID" value="EQB39734.1"/>
    <property type="molecule type" value="Genomic_DNA"/>
</dbReference>
<dbReference type="PANTHER" id="PTHR33446">
    <property type="entry name" value="PROTEIN TONB-RELATED"/>
    <property type="match status" value="1"/>
</dbReference>
<evidence type="ECO:0000256" key="3">
    <source>
        <dbReference type="ARBA" id="ARBA00022448"/>
    </source>
</evidence>
<evidence type="ECO:0000256" key="7">
    <source>
        <dbReference type="ARBA" id="ARBA00022927"/>
    </source>
</evidence>
<sequence length="250" mass="29339">MINKSEDFSFLVGAIISTFIMVSILFAQNIAKNDNVSISSSKTESIHYVSIVNATKKIEKKEHKKLKRKPQIKKKVVKKVVKKPRVIDEKVVKKPQTIDEKALIKEKLVQKQNLFEENLQQQKLEQQKFEEFQREELAREEEYKKRQLAKKNLLEEEKNIYLSELAIWIQQHLEYPRHARRMNQEGVVKISFIITKQGDIESVKISSPCPYTKLNVAAKSLLIKLKRFKPLPQNLDRWELSVPIIYALKD</sequence>
<dbReference type="GO" id="GO:0015031">
    <property type="term" value="P:protein transport"/>
    <property type="evidence" value="ECO:0007669"/>
    <property type="project" value="UniProtKB-KW"/>
</dbReference>
<dbReference type="GO" id="GO:0015891">
    <property type="term" value="P:siderophore transport"/>
    <property type="evidence" value="ECO:0007669"/>
    <property type="project" value="InterPro"/>
</dbReference>